<gene>
    <name evidence="7" type="ORF">P5673_010906</name>
</gene>
<protein>
    <submittedName>
        <fullName evidence="7">28S ribosomal protein S24-A</fullName>
    </submittedName>
</protein>
<evidence type="ECO:0000256" key="2">
    <source>
        <dbReference type="ARBA" id="ARBA00010761"/>
    </source>
</evidence>
<evidence type="ECO:0000256" key="5">
    <source>
        <dbReference type="ARBA" id="ARBA00023128"/>
    </source>
</evidence>
<reference evidence="7" key="2">
    <citation type="journal article" date="2023" name="Science">
        <title>Genomic signatures of disease resistance in endangered staghorn corals.</title>
        <authorList>
            <person name="Vollmer S.V."/>
            <person name="Selwyn J.D."/>
            <person name="Despard B.A."/>
            <person name="Roesel C.L."/>
        </authorList>
    </citation>
    <scope>NUCLEOTIDE SEQUENCE</scope>
    <source>
        <strain evidence="7">K2</strain>
    </source>
</reference>
<organism evidence="7 8">
    <name type="scientific">Acropora cervicornis</name>
    <name type="common">Staghorn coral</name>
    <dbReference type="NCBI Taxonomy" id="6130"/>
    <lineage>
        <taxon>Eukaryota</taxon>
        <taxon>Metazoa</taxon>
        <taxon>Cnidaria</taxon>
        <taxon>Anthozoa</taxon>
        <taxon>Hexacorallia</taxon>
        <taxon>Scleractinia</taxon>
        <taxon>Astrocoeniina</taxon>
        <taxon>Acroporidae</taxon>
        <taxon>Acropora</taxon>
    </lineage>
</organism>
<comment type="caution">
    <text evidence="7">The sequence shown here is derived from an EMBL/GenBank/DDBJ whole genome shotgun (WGS) entry which is preliminary data.</text>
</comment>
<keyword evidence="6" id="KW-0687">Ribonucleoprotein</keyword>
<dbReference type="InterPro" id="IPR009019">
    <property type="entry name" value="KH_sf_prok-type"/>
</dbReference>
<reference evidence="7" key="1">
    <citation type="journal article" date="2023" name="G3 (Bethesda)">
        <title>Whole genome assembly and annotation of the endangered Caribbean coral Acropora cervicornis.</title>
        <authorList>
            <person name="Selwyn J.D."/>
            <person name="Vollmer S.V."/>
        </authorList>
    </citation>
    <scope>NUCLEOTIDE SEQUENCE</scope>
    <source>
        <strain evidence="7">K2</strain>
    </source>
</reference>
<dbReference type="EMBL" id="JARQWQ010000019">
    <property type="protein sequence ID" value="KAK2565728.1"/>
    <property type="molecule type" value="Genomic_DNA"/>
</dbReference>
<keyword evidence="3" id="KW-0809">Transit peptide</keyword>
<evidence type="ECO:0000256" key="3">
    <source>
        <dbReference type="ARBA" id="ARBA00022946"/>
    </source>
</evidence>
<evidence type="ECO:0000256" key="1">
    <source>
        <dbReference type="ARBA" id="ARBA00004173"/>
    </source>
</evidence>
<dbReference type="GO" id="GO:0005840">
    <property type="term" value="C:ribosome"/>
    <property type="evidence" value="ECO:0007669"/>
    <property type="project" value="UniProtKB-KW"/>
</dbReference>
<dbReference type="GO" id="GO:0003723">
    <property type="term" value="F:RNA binding"/>
    <property type="evidence" value="ECO:0007669"/>
    <property type="project" value="InterPro"/>
</dbReference>
<keyword evidence="4 7" id="KW-0689">Ribosomal protein</keyword>
<evidence type="ECO:0000256" key="6">
    <source>
        <dbReference type="ARBA" id="ARBA00023274"/>
    </source>
</evidence>
<evidence type="ECO:0000313" key="7">
    <source>
        <dbReference type="EMBL" id="KAK2565728.1"/>
    </source>
</evidence>
<dbReference type="AlphaFoldDB" id="A0AAD9V8Z9"/>
<comment type="subcellular location">
    <subcellularLocation>
        <location evidence="1">Mitochondrion</location>
    </subcellularLocation>
</comment>
<dbReference type="InterPro" id="IPR026146">
    <property type="entry name" value="Ribosomal_uS3m"/>
</dbReference>
<comment type="similarity">
    <text evidence="2">Belongs to the universal ribosomal protein uS3 family.</text>
</comment>
<evidence type="ECO:0000256" key="4">
    <source>
        <dbReference type="ARBA" id="ARBA00022980"/>
    </source>
</evidence>
<name>A0AAD9V8Z9_ACRCE</name>
<dbReference type="GO" id="GO:1990904">
    <property type="term" value="C:ribonucleoprotein complex"/>
    <property type="evidence" value="ECO:0007669"/>
    <property type="project" value="UniProtKB-KW"/>
</dbReference>
<dbReference type="Proteomes" id="UP001249851">
    <property type="component" value="Unassembled WGS sequence"/>
</dbReference>
<dbReference type="PANTHER" id="PTHR21244:SF1">
    <property type="entry name" value="SMALL RIBOSOMAL SUBUNIT PROTEIN US3M"/>
    <property type="match status" value="1"/>
</dbReference>
<dbReference type="PANTHER" id="PTHR21244">
    <property type="entry name" value="MITOCHONDRIAL 28S RIBOSOMAL PROTEIN S24"/>
    <property type="match status" value="1"/>
</dbReference>
<dbReference type="GO" id="GO:0006412">
    <property type="term" value="P:translation"/>
    <property type="evidence" value="ECO:0007669"/>
    <property type="project" value="TreeGrafter"/>
</dbReference>
<dbReference type="SUPFAM" id="SSF54814">
    <property type="entry name" value="Prokaryotic type KH domain (KH-domain type II)"/>
    <property type="match status" value="1"/>
</dbReference>
<accession>A0AAD9V8Z9</accession>
<keyword evidence="5" id="KW-0496">Mitochondrion</keyword>
<sequence length="132" mass="15098">MRVVPPALVILGVRHAYQPKSKQQKKDNIVPSHRIGVTQSWDSQHTGSLKGSYWASERLLDDVMIRKFVQGVMHGFVQSEVVIKRKANRISLVFLVTKEVDIVKFYFLQGFTEKLLTELLGCVVKIEPQTVY</sequence>
<proteinExistence type="inferred from homology"/>
<dbReference type="Pfam" id="PF14955">
    <property type="entry name" value="MRP-S24"/>
    <property type="match status" value="1"/>
</dbReference>
<dbReference type="GO" id="GO:0005739">
    <property type="term" value="C:mitochondrion"/>
    <property type="evidence" value="ECO:0007669"/>
    <property type="project" value="UniProtKB-SubCell"/>
</dbReference>
<keyword evidence="8" id="KW-1185">Reference proteome</keyword>
<evidence type="ECO:0000313" key="8">
    <source>
        <dbReference type="Proteomes" id="UP001249851"/>
    </source>
</evidence>